<dbReference type="Proteomes" id="UP001498476">
    <property type="component" value="Unassembled WGS sequence"/>
</dbReference>
<feature type="transmembrane region" description="Helical" evidence="1">
    <location>
        <begin position="48"/>
        <end position="71"/>
    </location>
</feature>
<accession>A0ABR1HIT8</accession>
<keyword evidence="1" id="KW-0812">Transmembrane</keyword>
<organism evidence="2 3">
    <name type="scientific">Neonectria punicea</name>
    <dbReference type="NCBI Taxonomy" id="979145"/>
    <lineage>
        <taxon>Eukaryota</taxon>
        <taxon>Fungi</taxon>
        <taxon>Dikarya</taxon>
        <taxon>Ascomycota</taxon>
        <taxon>Pezizomycotina</taxon>
        <taxon>Sordariomycetes</taxon>
        <taxon>Hypocreomycetidae</taxon>
        <taxon>Hypocreales</taxon>
        <taxon>Nectriaceae</taxon>
        <taxon>Neonectria</taxon>
    </lineage>
</organism>
<name>A0ABR1HIT8_9HYPO</name>
<evidence type="ECO:0000256" key="1">
    <source>
        <dbReference type="SAM" id="Phobius"/>
    </source>
</evidence>
<evidence type="ECO:0000313" key="3">
    <source>
        <dbReference type="Proteomes" id="UP001498476"/>
    </source>
</evidence>
<evidence type="ECO:0000313" key="2">
    <source>
        <dbReference type="EMBL" id="KAK7421077.1"/>
    </source>
</evidence>
<dbReference type="EMBL" id="JAZAVJ010000025">
    <property type="protein sequence ID" value="KAK7421077.1"/>
    <property type="molecule type" value="Genomic_DNA"/>
</dbReference>
<keyword evidence="1" id="KW-1133">Transmembrane helix</keyword>
<keyword evidence="1" id="KW-0472">Membrane</keyword>
<sequence>MTASLYYSEMPAPPPKSAEQPPSLVTSVPQYRECLQVSYTINTDLRQVSLLAMGLGAFSTVVCGHAFAAHITQLFNPFAEFDTTRWFMCTMVAAMATLLMAGFTCTAVGIFLDIHYDEDAITRWGEDLPREDAMDRASLLRNRLWALIPFGLDLWFR</sequence>
<protein>
    <submittedName>
        <fullName evidence="2">Uncharacterized protein</fullName>
    </submittedName>
</protein>
<feature type="transmembrane region" description="Helical" evidence="1">
    <location>
        <begin position="91"/>
        <end position="114"/>
    </location>
</feature>
<comment type="caution">
    <text evidence="2">The sequence shown here is derived from an EMBL/GenBank/DDBJ whole genome shotgun (WGS) entry which is preliminary data.</text>
</comment>
<proteinExistence type="predicted"/>
<reference evidence="2 3" key="1">
    <citation type="journal article" date="2025" name="Microbiol. Resour. Announc.">
        <title>Draft genome sequences for Neonectria magnoliae and Neonectria punicea, canker pathogens of Liriodendron tulipifera and Acer saccharum in West Virginia.</title>
        <authorList>
            <person name="Petronek H.M."/>
            <person name="Kasson M.T."/>
            <person name="Metheny A.M."/>
            <person name="Stauder C.M."/>
            <person name="Lovett B."/>
            <person name="Lynch S.C."/>
            <person name="Garnas J.R."/>
            <person name="Kasson L.R."/>
            <person name="Stajich J.E."/>
        </authorList>
    </citation>
    <scope>NUCLEOTIDE SEQUENCE [LARGE SCALE GENOMIC DNA]</scope>
    <source>
        <strain evidence="2 3">NRRL 64653</strain>
    </source>
</reference>
<keyword evidence="3" id="KW-1185">Reference proteome</keyword>
<gene>
    <name evidence="2" type="ORF">QQX98_002435</name>
</gene>